<dbReference type="SUPFAM" id="SSF81296">
    <property type="entry name" value="E set domains"/>
    <property type="match status" value="1"/>
</dbReference>
<comment type="caution">
    <text evidence="10">The sequence shown here is derived from an EMBL/GenBank/DDBJ whole genome shotgun (WGS) entry which is preliminary data.</text>
</comment>
<evidence type="ECO:0000313" key="10">
    <source>
        <dbReference type="EMBL" id="KAL0412684.1"/>
    </source>
</evidence>
<evidence type="ECO:0000259" key="9">
    <source>
        <dbReference type="PROSITE" id="PS51437"/>
    </source>
</evidence>
<keyword evidence="5" id="KW-0804">Transcription</keyword>
<evidence type="ECO:0000256" key="1">
    <source>
        <dbReference type="ARBA" id="ARBA00004123"/>
    </source>
</evidence>
<dbReference type="PROSITE" id="PS50297">
    <property type="entry name" value="ANK_REP_REGION"/>
    <property type="match status" value="1"/>
</dbReference>
<evidence type="ECO:0000256" key="4">
    <source>
        <dbReference type="ARBA" id="ARBA00023159"/>
    </source>
</evidence>
<dbReference type="PANTHER" id="PTHR23335">
    <property type="entry name" value="CALMODULIN-BINDING TRANSCRIPTION ACTIVATOR CAMTA"/>
    <property type="match status" value="1"/>
</dbReference>
<reference evidence="10" key="1">
    <citation type="submission" date="2020-06" db="EMBL/GenBank/DDBJ databases">
        <authorList>
            <person name="Li T."/>
            <person name="Hu X."/>
            <person name="Zhang T."/>
            <person name="Song X."/>
            <person name="Zhang H."/>
            <person name="Dai N."/>
            <person name="Sheng W."/>
            <person name="Hou X."/>
            <person name="Wei L."/>
        </authorList>
    </citation>
    <scope>NUCLEOTIDE SEQUENCE</scope>
    <source>
        <strain evidence="10">G02</strain>
        <tissue evidence="10">Leaf</tissue>
    </source>
</reference>
<dbReference type="Gene3D" id="1.20.5.190">
    <property type="match status" value="1"/>
</dbReference>
<feature type="compositionally biased region" description="Polar residues" evidence="8">
    <location>
        <begin position="194"/>
        <end position="205"/>
    </location>
</feature>
<feature type="repeat" description="ANK" evidence="7">
    <location>
        <begin position="609"/>
        <end position="641"/>
    </location>
</feature>
<dbReference type="InterPro" id="IPR036770">
    <property type="entry name" value="Ankyrin_rpt-contain_sf"/>
</dbReference>
<feature type="compositionally biased region" description="Polar residues" evidence="8">
    <location>
        <begin position="231"/>
        <end position="243"/>
    </location>
</feature>
<dbReference type="InterPro" id="IPR002110">
    <property type="entry name" value="Ankyrin_rpt"/>
</dbReference>
<evidence type="ECO:0000256" key="2">
    <source>
        <dbReference type="ARBA" id="ARBA00008267"/>
    </source>
</evidence>
<dbReference type="SUPFAM" id="SSF48403">
    <property type="entry name" value="Ankyrin repeat"/>
    <property type="match status" value="1"/>
</dbReference>
<dbReference type="InterPro" id="IPR014756">
    <property type="entry name" value="Ig_E-set"/>
</dbReference>
<feature type="compositionally biased region" description="Polar residues" evidence="8">
    <location>
        <begin position="172"/>
        <end position="181"/>
    </location>
</feature>
<dbReference type="GO" id="GO:0005634">
    <property type="term" value="C:nucleus"/>
    <property type="evidence" value="ECO:0007669"/>
    <property type="project" value="UniProtKB-SubCell"/>
</dbReference>
<feature type="region of interest" description="Disordered" evidence="8">
    <location>
        <begin position="172"/>
        <end position="243"/>
    </location>
</feature>
<accession>A0AAW2U769</accession>
<organism evidence="10">
    <name type="scientific">Sesamum radiatum</name>
    <name type="common">Black benniseed</name>
    <dbReference type="NCBI Taxonomy" id="300843"/>
    <lineage>
        <taxon>Eukaryota</taxon>
        <taxon>Viridiplantae</taxon>
        <taxon>Streptophyta</taxon>
        <taxon>Embryophyta</taxon>
        <taxon>Tracheophyta</taxon>
        <taxon>Spermatophyta</taxon>
        <taxon>Magnoliopsida</taxon>
        <taxon>eudicotyledons</taxon>
        <taxon>Gunneridae</taxon>
        <taxon>Pentapetalae</taxon>
        <taxon>asterids</taxon>
        <taxon>lamiids</taxon>
        <taxon>Lamiales</taxon>
        <taxon>Pedaliaceae</taxon>
        <taxon>Sesamum</taxon>
    </lineage>
</organism>
<comment type="similarity">
    <text evidence="2">Belongs to the CAMTA family.</text>
</comment>
<dbReference type="InterPro" id="IPR005559">
    <property type="entry name" value="CG-1_dom"/>
</dbReference>
<dbReference type="AlphaFoldDB" id="A0AAW2U769"/>
<sequence>MKRLPKDIKQILLEAQHRWLRPAEICEILRNYEKFHISPEAPNKPVSGSVFLFDRKVLRYFRKDGHNWRKKKDGKTVKEAHEKLKVGSVDMLHCYYAHGEDNENFQRRSYWLLEHSHGSAMSPSYIRFKFSLFPFSSRLMLQDLLRHVAFTHLCGISCTYYLEVKGNKTNISGVRNNDRAVSNSENESSLSSSFRGTSPTSTLSSAYEDAESEGNHQASSRFHSYPESPLTDDNQSAQSSSYNQLFNPGDIAYKSETGFSLPVQPNRQALNSLFLEKTLSSDQGNDAGLFYSYPEQQGQSGENNLQMLLSDAEAGNVMNPNMENVMAAIGNENYSFLLKKPLIGGLQTEESLKKVDSFSRWMAKELGEADGLDMQSSNGISWSIIGNEYDSNMSAQLQVDTHTLNPSISQDQLFSIIDFSPNWAYSNLDAKVLITGSFLKSEEELSNCRWSIMFGEVEVPAQVLADGILCCRAPLHNPGLIPFYVTCSNRLACSEIREFEYRFGPDRNADSVDVRGDSAILMHLYQRFETILSLEPVGSPVIGELLLEKQLRQIFYSWLLHRVTEDGKGLTVIDEGGQSVLHLAAALGFNWAFQPIIVSGVSIDFRDVNGWTALHWAAFYGREDTVAALVSLGAAPGAVTDPSAEYPRGRTPSHLASSRGHKGISGFLAETALTTHLSSLKVNDDCTKEVSGLKGILTVSERSAVPTTEEDVPDTLSLKDSLAAVCNATQAAARIHQIFRVQSFQRKQLIEQDSDGLLTPDEHAISLLASKASRSSYSDGVVNAAALQIQKKYRGWKKRKEFLLIRQKIVKIQVLDFSHI</sequence>
<dbReference type="PANTHER" id="PTHR23335:SF29">
    <property type="entry name" value="CALMODULIN-BINDING TRANSCRIPTION ACTIVATOR 1"/>
    <property type="match status" value="1"/>
</dbReference>
<evidence type="ECO:0000256" key="6">
    <source>
        <dbReference type="ARBA" id="ARBA00023242"/>
    </source>
</evidence>
<gene>
    <name evidence="10" type="ORF">Sradi_1470100</name>
</gene>
<keyword evidence="3 7" id="KW-0040">ANK repeat</keyword>
<dbReference type="CDD" id="cd23767">
    <property type="entry name" value="IQCD"/>
    <property type="match status" value="1"/>
</dbReference>
<keyword evidence="6" id="KW-0539">Nucleus</keyword>
<dbReference type="GO" id="GO:0003712">
    <property type="term" value="F:transcription coregulator activity"/>
    <property type="evidence" value="ECO:0007669"/>
    <property type="project" value="TreeGrafter"/>
</dbReference>
<reference evidence="10" key="2">
    <citation type="journal article" date="2024" name="Plant">
        <title>Genomic evolution and insights into agronomic trait innovations of Sesamum species.</title>
        <authorList>
            <person name="Miao H."/>
            <person name="Wang L."/>
            <person name="Qu L."/>
            <person name="Liu H."/>
            <person name="Sun Y."/>
            <person name="Le M."/>
            <person name="Wang Q."/>
            <person name="Wei S."/>
            <person name="Zheng Y."/>
            <person name="Lin W."/>
            <person name="Duan Y."/>
            <person name="Cao H."/>
            <person name="Xiong S."/>
            <person name="Wang X."/>
            <person name="Wei L."/>
            <person name="Li C."/>
            <person name="Ma Q."/>
            <person name="Ju M."/>
            <person name="Zhao R."/>
            <person name="Li G."/>
            <person name="Mu C."/>
            <person name="Tian Q."/>
            <person name="Mei H."/>
            <person name="Zhang T."/>
            <person name="Gao T."/>
            <person name="Zhang H."/>
        </authorList>
    </citation>
    <scope>NUCLEOTIDE SEQUENCE</scope>
    <source>
        <strain evidence="10">G02</strain>
    </source>
</reference>
<dbReference type="EMBL" id="JACGWJ010000006">
    <property type="protein sequence ID" value="KAL0412684.1"/>
    <property type="molecule type" value="Genomic_DNA"/>
</dbReference>
<dbReference type="SMART" id="SM01076">
    <property type="entry name" value="CG-1"/>
    <property type="match status" value="1"/>
</dbReference>
<evidence type="ECO:0000256" key="8">
    <source>
        <dbReference type="SAM" id="MobiDB-lite"/>
    </source>
</evidence>
<dbReference type="Gene3D" id="2.60.40.10">
    <property type="entry name" value="Immunoglobulins"/>
    <property type="match status" value="1"/>
</dbReference>
<name>A0AAW2U769_SESRA</name>
<evidence type="ECO:0000256" key="7">
    <source>
        <dbReference type="PROSITE-ProRule" id="PRU00023"/>
    </source>
</evidence>
<dbReference type="GO" id="GO:0006357">
    <property type="term" value="P:regulation of transcription by RNA polymerase II"/>
    <property type="evidence" value="ECO:0007669"/>
    <property type="project" value="TreeGrafter"/>
</dbReference>
<evidence type="ECO:0000256" key="3">
    <source>
        <dbReference type="ARBA" id="ARBA00023043"/>
    </source>
</evidence>
<dbReference type="PROSITE" id="PS50088">
    <property type="entry name" value="ANK_REPEAT"/>
    <property type="match status" value="1"/>
</dbReference>
<dbReference type="SMART" id="SM00248">
    <property type="entry name" value="ANK"/>
    <property type="match status" value="2"/>
</dbReference>
<evidence type="ECO:0000256" key="5">
    <source>
        <dbReference type="ARBA" id="ARBA00023163"/>
    </source>
</evidence>
<keyword evidence="4" id="KW-0010">Activator</keyword>
<comment type="subcellular location">
    <subcellularLocation>
        <location evidence="1">Nucleus</location>
    </subcellularLocation>
</comment>
<proteinExistence type="inferred from homology"/>
<dbReference type="PROSITE" id="PS51437">
    <property type="entry name" value="CG_1"/>
    <property type="match status" value="1"/>
</dbReference>
<feature type="domain" description="CG-1" evidence="9">
    <location>
        <begin position="8"/>
        <end position="134"/>
    </location>
</feature>
<dbReference type="InterPro" id="IPR013783">
    <property type="entry name" value="Ig-like_fold"/>
</dbReference>
<protein>
    <submittedName>
        <fullName evidence="10">Calmodulin-binding transcription activator 2</fullName>
    </submittedName>
</protein>
<dbReference type="Pfam" id="PF12796">
    <property type="entry name" value="Ank_2"/>
    <property type="match status" value="1"/>
</dbReference>
<dbReference type="GO" id="GO:0003690">
    <property type="term" value="F:double-stranded DNA binding"/>
    <property type="evidence" value="ECO:0007669"/>
    <property type="project" value="TreeGrafter"/>
</dbReference>
<dbReference type="Pfam" id="PF03859">
    <property type="entry name" value="CG-1"/>
    <property type="match status" value="1"/>
</dbReference>
<feature type="compositionally biased region" description="Low complexity" evidence="8">
    <location>
        <begin position="182"/>
        <end position="193"/>
    </location>
</feature>
<dbReference type="FunFam" id="2.60.40.10:FF:000314">
    <property type="entry name" value="Calmodulin-binding transcription activator 2"/>
    <property type="match status" value="1"/>
</dbReference>
<dbReference type="Gene3D" id="1.25.40.20">
    <property type="entry name" value="Ankyrin repeat-containing domain"/>
    <property type="match status" value="1"/>
</dbReference>
<dbReference type="PROSITE" id="PS50096">
    <property type="entry name" value="IQ"/>
    <property type="match status" value="1"/>
</dbReference>